<protein>
    <submittedName>
        <fullName evidence="2">Uncharacterized protein</fullName>
    </submittedName>
</protein>
<accession>W9R4S4</accession>
<keyword evidence="1" id="KW-0732">Signal</keyword>
<organism evidence="2 3">
    <name type="scientific">Morus notabilis</name>
    <dbReference type="NCBI Taxonomy" id="981085"/>
    <lineage>
        <taxon>Eukaryota</taxon>
        <taxon>Viridiplantae</taxon>
        <taxon>Streptophyta</taxon>
        <taxon>Embryophyta</taxon>
        <taxon>Tracheophyta</taxon>
        <taxon>Spermatophyta</taxon>
        <taxon>Magnoliopsida</taxon>
        <taxon>eudicotyledons</taxon>
        <taxon>Gunneridae</taxon>
        <taxon>Pentapetalae</taxon>
        <taxon>rosids</taxon>
        <taxon>fabids</taxon>
        <taxon>Rosales</taxon>
        <taxon>Moraceae</taxon>
        <taxon>Moreae</taxon>
        <taxon>Morus</taxon>
    </lineage>
</organism>
<reference evidence="3" key="1">
    <citation type="submission" date="2013-01" db="EMBL/GenBank/DDBJ databases">
        <title>Draft Genome Sequence of a Mulberry Tree, Morus notabilis C.K. Schneid.</title>
        <authorList>
            <person name="He N."/>
            <person name="Zhao S."/>
        </authorList>
    </citation>
    <scope>NUCLEOTIDE SEQUENCE</scope>
</reference>
<evidence type="ECO:0000256" key="1">
    <source>
        <dbReference type="SAM" id="SignalP"/>
    </source>
</evidence>
<feature type="chain" id="PRO_5004928333" evidence="1">
    <location>
        <begin position="17"/>
        <end position="90"/>
    </location>
</feature>
<dbReference type="AlphaFoldDB" id="W9R4S4"/>
<evidence type="ECO:0000313" key="3">
    <source>
        <dbReference type="Proteomes" id="UP000030645"/>
    </source>
</evidence>
<name>W9R4S4_9ROSA</name>
<evidence type="ECO:0000313" key="2">
    <source>
        <dbReference type="EMBL" id="EXB68911.1"/>
    </source>
</evidence>
<gene>
    <name evidence="2" type="ORF">L484_001818</name>
</gene>
<sequence length="90" mass="10602">MAPLANFFFLLQVLYGFRPAIGGFQRLLTTLFCCPPEYEQRNRSLELERDKVLLEVEQLQSCLSLAKSDADKRFEELLLRKRIFMFVLLI</sequence>
<dbReference type="EMBL" id="KE344581">
    <property type="protein sequence ID" value="EXB68911.1"/>
    <property type="molecule type" value="Genomic_DNA"/>
</dbReference>
<dbReference type="Proteomes" id="UP000030645">
    <property type="component" value="Unassembled WGS sequence"/>
</dbReference>
<keyword evidence="3" id="KW-1185">Reference proteome</keyword>
<feature type="signal peptide" evidence="1">
    <location>
        <begin position="1"/>
        <end position="16"/>
    </location>
</feature>
<proteinExistence type="predicted"/>